<keyword evidence="1" id="KW-1185">Reference proteome</keyword>
<proteinExistence type="predicted"/>
<dbReference type="AlphaFoldDB" id="A0A914YI51"/>
<protein>
    <submittedName>
        <fullName evidence="2">Uncharacterized protein</fullName>
    </submittedName>
</protein>
<organism evidence="1 2">
    <name type="scientific">Panagrolaimus superbus</name>
    <dbReference type="NCBI Taxonomy" id="310955"/>
    <lineage>
        <taxon>Eukaryota</taxon>
        <taxon>Metazoa</taxon>
        <taxon>Ecdysozoa</taxon>
        <taxon>Nematoda</taxon>
        <taxon>Chromadorea</taxon>
        <taxon>Rhabditida</taxon>
        <taxon>Tylenchina</taxon>
        <taxon>Panagrolaimomorpha</taxon>
        <taxon>Panagrolaimoidea</taxon>
        <taxon>Panagrolaimidae</taxon>
        <taxon>Panagrolaimus</taxon>
    </lineage>
</organism>
<name>A0A914YI51_9BILA</name>
<dbReference type="WBParaSite" id="PSU_v2.g17.t1">
    <property type="protein sequence ID" value="PSU_v2.g17.t1"/>
    <property type="gene ID" value="PSU_v2.g17"/>
</dbReference>
<accession>A0A914YI51</accession>
<reference evidence="2" key="1">
    <citation type="submission" date="2022-11" db="UniProtKB">
        <authorList>
            <consortium name="WormBaseParasite"/>
        </authorList>
    </citation>
    <scope>IDENTIFICATION</scope>
</reference>
<dbReference type="Proteomes" id="UP000887577">
    <property type="component" value="Unplaced"/>
</dbReference>
<evidence type="ECO:0000313" key="1">
    <source>
        <dbReference type="Proteomes" id="UP000887577"/>
    </source>
</evidence>
<evidence type="ECO:0000313" key="2">
    <source>
        <dbReference type="WBParaSite" id="PSU_v2.g17.t1"/>
    </source>
</evidence>
<sequence>MPSSFYNTTTLNHPFSGSRGKELFEELGKDYIALQFYWDDYGTSNPLHTSTASLYKMTGCYFRILNLPLALQSTYEHIFLAFLAYAKDLDENLQYALSQTVILQLKKLEREGITLLVNEQEHHFPVVLFNVVADNLGLHQVFGYKRYFAGGKVCRMCLIPYDQIKVTTRIPPNMLRTASSYDNILQNGDAETIRIAGLREQSALNKLIFFHVQENPSVDMMHDLPQGHLRHLAALVLNELPNYDRVYQAIRTFPFHGKDAFNIPRPAQREQLKDELKGMTANAMLTFIRFLPLILRNIQIPRVNTSWGLLLKMEEILDILLGYHFTEEILQDLQRKIEEYLRIYIQRRGKEIIFLLQWKNVSKDFKKNDIVVFAQEGREPTFGRIEKQDDDGNYTLSKLRTINFVSNLHCYKVAETGQFVLCRAPAFLIFDGMRLYHGSFIRLPYSLFCESFVL</sequence>